<evidence type="ECO:0000313" key="2">
    <source>
        <dbReference type="EMBL" id="SDA63217.1"/>
    </source>
</evidence>
<dbReference type="EMBL" id="FMXE01000008">
    <property type="protein sequence ID" value="SDA63217.1"/>
    <property type="molecule type" value="Genomic_DNA"/>
</dbReference>
<name>A0A1G5X0B0_9BACT</name>
<keyword evidence="3" id="KW-1185">Reference proteome</keyword>
<feature type="transmembrane region" description="Helical" evidence="1">
    <location>
        <begin position="130"/>
        <end position="163"/>
    </location>
</feature>
<reference evidence="3" key="1">
    <citation type="submission" date="2016-10" db="EMBL/GenBank/DDBJ databases">
        <authorList>
            <person name="Varghese N."/>
            <person name="Submissions S."/>
        </authorList>
    </citation>
    <scope>NUCLEOTIDE SEQUENCE [LARGE SCALE GENOMIC DNA]</scope>
    <source>
        <strain evidence="3">DSM 22703</strain>
    </source>
</reference>
<protein>
    <submittedName>
        <fullName evidence="2">Uncharacterized protein</fullName>
    </submittedName>
</protein>
<dbReference type="AlphaFoldDB" id="A0A1G5X0B0"/>
<sequence length="189" mass="20778">MKSFNPSGASAFELYSFSGIVEESGKNLETRVSGGGGGGATYQGTGGTAPISITSKTVIHDQLFLTSKEGKEKSFQLQDFNLACRKGNEVTVYWGIKQGKENGHYLAVKNHTTDQAFFDDGKINSMFLNLWIQAVLILGGIGMFFTIPYLGYIVGVGIFFYAWKRWKTAKNEVASFRQTLRNLPPGLTH</sequence>
<evidence type="ECO:0000313" key="3">
    <source>
        <dbReference type="Proteomes" id="UP000198756"/>
    </source>
</evidence>
<dbReference type="RefSeq" id="WP_092729249.1">
    <property type="nucleotide sequence ID" value="NZ_FMXE01000008.1"/>
</dbReference>
<organism evidence="2 3">
    <name type="scientific">Algoriphagus alkaliphilus</name>
    <dbReference type="NCBI Taxonomy" id="279824"/>
    <lineage>
        <taxon>Bacteria</taxon>
        <taxon>Pseudomonadati</taxon>
        <taxon>Bacteroidota</taxon>
        <taxon>Cytophagia</taxon>
        <taxon>Cytophagales</taxon>
        <taxon>Cyclobacteriaceae</taxon>
        <taxon>Algoriphagus</taxon>
    </lineage>
</organism>
<evidence type="ECO:0000256" key="1">
    <source>
        <dbReference type="SAM" id="Phobius"/>
    </source>
</evidence>
<gene>
    <name evidence="2" type="ORF">SAMN03080617_01417</name>
</gene>
<dbReference type="Proteomes" id="UP000198756">
    <property type="component" value="Unassembled WGS sequence"/>
</dbReference>
<dbReference type="STRING" id="279824.SAMN03080617_01417"/>
<proteinExistence type="predicted"/>
<keyword evidence="1" id="KW-0472">Membrane</keyword>
<keyword evidence="1" id="KW-0812">Transmembrane</keyword>
<keyword evidence="1" id="KW-1133">Transmembrane helix</keyword>
<dbReference type="OrthoDB" id="823791at2"/>
<accession>A0A1G5X0B0</accession>